<organism evidence="2">
    <name type="scientific">Timema shepardi</name>
    <name type="common">Walking stick</name>
    <dbReference type="NCBI Taxonomy" id="629360"/>
    <lineage>
        <taxon>Eukaryota</taxon>
        <taxon>Metazoa</taxon>
        <taxon>Ecdysozoa</taxon>
        <taxon>Arthropoda</taxon>
        <taxon>Hexapoda</taxon>
        <taxon>Insecta</taxon>
        <taxon>Pterygota</taxon>
        <taxon>Neoptera</taxon>
        <taxon>Polyneoptera</taxon>
        <taxon>Phasmatodea</taxon>
        <taxon>Timematodea</taxon>
        <taxon>Timematoidea</taxon>
        <taxon>Timematidae</taxon>
        <taxon>Timema</taxon>
    </lineage>
</organism>
<keyword evidence="1" id="KW-0472">Membrane</keyword>
<feature type="transmembrane region" description="Helical" evidence="1">
    <location>
        <begin position="92"/>
        <end position="112"/>
    </location>
</feature>
<accession>A0A7R9FZQ4</accession>
<reference evidence="2" key="1">
    <citation type="submission" date="2020-11" db="EMBL/GenBank/DDBJ databases">
        <authorList>
            <person name="Tran Van P."/>
        </authorList>
    </citation>
    <scope>NUCLEOTIDE SEQUENCE</scope>
</reference>
<name>A0A7R9FZQ4_TIMSH</name>
<sequence>MVRSQGQGLGTGLSQRMQQAAGQAAAHAAINELKDSFRIISTPSFGSIDNKAKPVARFSDANLVVKDELFCDGLSRLLFEEDDMKSIEMLEVLVIILVFLNCVSFFYNSIIFI</sequence>
<proteinExistence type="predicted"/>
<gene>
    <name evidence="2" type="ORF">TSIB3V08_LOCUS5628</name>
</gene>
<dbReference type="AlphaFoldDB" id="A0A7R9FZQ4"/>
<evidence type="ECO:0000256" key="1">
    <source>
        <dbReference type="SAM" id="Phobius"/>
    </source>
</evidence>
<keyword evidence="1" id="KW-1133">Transmembrane helix</keyword>
<evidence type="ECO:0000313" key="2">
    <source>
        <dbReference type="EMBL" id="CAD7261493.1"/>
    </source>
</evidence>
<dbReference type="EMBL" id="OC002223">
    <property type="protein sequence ID" value="CAD7261493.1"/>
    <property type="molecule type" value="Genomic_DNA"/>
</dbReference>
<protein>
    <submittedName>
        <fullName evidence="2">Uncharacterized protein</fullName>
    </submittedName>
</protein>
<keyword evidence="1" id="KW-0812">Transmembrane</keyword>